<dbReference type="Proteomes" id="UP000526083">
    <property type="component" value="Unassembled WGS sequence"/>
</dbReference>
<organism evidence="2 3">
    <name type="scientific">Microbacterium halimionae</name>
    <dbReference type="NCBI Taxonomy" id="1526413"/>
    <lineage>
        <taxon>Bacteria</taxon>
        <taxon>Bacillati</taxon>
        <taxon>Actinomycetota</taxon>
        <taxon>Actinomycetes</taxon>
        <taxon>Micrococcales</taxon>
        <taxon>Microbacteriaceae</taxon>
        <taxon>Microbacterium</taxon>
    </lineage>
</organism>
<gene>
    <name evidence="2" type="ORF">FHX48_000347</name>
</gene>
<comment type="caution">
    <text evidence="2">The sequence shown here is derived from an EMBL/GenBank/DDBJ whole genome shotgun (WGS) entry which is preliminary data.</text>
</comment>
<name>A0A7W3PK99_9MICO</name>
<dbReference type="RefSeq" id="WP_167043933.1">
    <property type="nucleotide sequence ID" value="NZ_JAAOZB010000001.1"/>
</dbReference>
<keyword evidence="3" id="KW-1185">Reference proteome</keyword>
<dbReference type="EMBL" id="JACGWY010000001">
    <property type="protein sequence ID" value="MBA8815295.1"/>
    <property type="molecule type" value="Genomic_DNA"/>
</dbReference>
<accession>A0A7W3PK99</accession>
<dbReference type="EC" id="3.2.2.9" evidence="2"/>
<evidence type="ECO:0000259" key="1">
    <source>
        <dbReference type="Pfam" id="PF01048"/>
    </source>
</evidence>
<dbReference type="GO" id="GO:0019284">
    <property type="term" value="P:L-methionine salvage from S-adenosylmethionine"/>
    <property type="evidence" value="ECO:0007669"/>
    <property type="project" value="TreeGrafter"/>
</dbReference>
<dbReference type="PANTHER" id="PTHR46832:SF1">
    <property type="entry name" value="5'-METHYLTHIOADENOSINE_S-ADENOSYLHOMOCYSTEINE NUCLEOSIDASE"/>
    <property type="match status" value="1"/>
</dbReference>
<dbReference type="GO" id="GO:0008782">
    <property type="term" value="F:adenosylhomocysteine nucleosidase activity"/>
    <property type="evidence" value="ECO:0007669"/>
    <property type="project" value="UniProtKB-EC"/>
</dbReference>
<dbReference type="GO" id="GO:0008930">
    <property type="term" value="F:methylthioadenosine nucleosidase activity"/>
    <property type="evidence" value="ECO:0007669"/>
    <property type="project" value="TreeGrafter"/>
</dbReference>
<evidence type="ECO:0000313" key="3">
    <source>
        <dbReference type="Proteomes" id="UP000526083"/>
    </source>
</evidence>
<reference evidence="2 3" key="1">
    <citation type="submission" date="2020-07" db="EMBL/GenBank/DDBJ databases">
        <title>Sequencing the genomes of 1000 actinobacteria strains.</title>
        <authorList>
            <person name="Klenk H.-P."/>
        </authorList>
    </citation>
    <scope>NUCLEOTIDE SEQUENCE [LARGE SCALE GENOMIC DNA]</scope>
    <source>
        <strain evidence="2 3">DSM 27576</strain>
    </source>
</reference>
<dbReference type="GO" id="GO:0009116">
    <property type="term" value="P:nucleoside metabolic process"/>
    <property type="evidence" value="ECO:0007669"/>
    <property type="project" value="InterPro"/>
</dbReference>
<keyword evidence="2" id="KW-0326">Glycosidase</keyword>
<protein>
    <submittedName>
        <fullName evidence="2">Adenosylhomocysteine nucleosidase</fullName>
        <ecNumber evidence="2">3.2.2.9</ecNumber>
    </submittedName>
</protein>
<sequence>MRLLVAAMDVEMVAFTEPIDGFDTLVTGLGKLQAAVGLTKALSAQTYEEIVVVGTAGALDPELEASVYEVVSALQHDVADLDGVVGQHVALPATVGSSRDGLTIATGDRFIDDADTVTHIRALGASLVDMETYAYMWTAESFGVPIRVFKAVSDRAQDGATELWDVTVTRCSGWLRERIRVEYGV</sequence>
<dbReference type="Gene3D" id="3.40.50.1580">
    <property type="entry name" value="Nucleoside phosphorylase domain"/>
    <property type="match status" value="1"/>
</dbReference>
<dbReference type="GO" id="GO:0005829">
    <property type="term" value="C:cytosol"/>
    <property type="evidence" value="ECO:0007669"/>
    <property type="project" value="TreeGrafter"/>
</dbReference>
<dbReference type="PANTHER" id="PTHR46832">
    <property type="entry name" value="5'-METHYLTHIOADENOSINE/S-ADENOSYLHOMOCYSTEINE NUCLEOSIDASE"/>
    <property type="match status" value="1"/>
</dbReference>
<dbReference type="InterPro" id="IPR035994">
    <property type="entry name" value="Nucleoside_phosphorylase_sf"/>
</dbReference>
<feature type="domain" description="Nucleoside phosphorylase" evidence="1">
    <location>
        <begin position="26"/>
        <end position="165"/>
    </location>
</feature>
<dbReference type="SUPFAM" id="SSF53167">
    <property type="entry name" value="Purine and uridine phosphorylases"/>
    <property type="match status" value="1"/>
</dbReference>
<dbReference type="Pfam" id="PF01048">
    <property type="entry name" value="PNP_UDP_1"/>
    <property type="match status" value="1"/>
</dbReference>
<keyword evidence="2" id="KW-0378">Hydrolase</keyword>
<proteinExistence type="predicted"/>
<evidence type="ECO:0000313" key="2">
    <source>
        <dbReference type="EMBL" id="MBA8815295.1"/>
    </source>
</evidence>
<dbReference type="InterPro" id="IPR000845">
    <property type="entry name" value="Nucleoside_phosphorylase_d"/>
</dbReference>
<dbReference type="AlphaFoldDB" id="A0A7W3PK99"/>